<keyword evidence="4" id="KW-0597">Phosphoprotein</keyword>
<feature type="domain" description="PAS" evidence="10">
    <location>
        <begin position="201"/>
        <end position="243"/>
    </location>
</feature>
<evidence type="ECO:0000256" key="3">
    <source>
        <dbReference type="ARBA" id="ARBA00022490"/>
    </source>
</evidence>
<feature type="compositionally biased region" description="Basic residues" evidence="9">
    <location>
        <begin position="66"/>
        <end position="79"/>
    </location>
</feature>
<keyword evidence="3" id="KW-0963">Cytoplasm</keyword>
<feature type="compositionally biased region" description="Polar residues" evidence="9">
    <location>
        <begin position="156"/>
        <end position="165"/>
    </location>
</feature>
<dbReference type="SMART" id="SM00091">
    <property type="entry name" value="PAS"/>
    <property type="match status" value="2"/>
</dbReference>
<keyword evidence="5" id="KW-0677">Repeat</keyword>
<feature type="compositionally biased region" description="Low complexity" evidence="9">
    <location>
        <begin position="13"/>
        <end position="44"/>
    </location>
</feature>
<evidence type="ECO:0000256" key="8">
    <source>
        <dbReference type="ARBA" id="ARBA00040849"/>
    </source>
</evidence>
<feature type="non-terminal residue" evidence="11">
    <location>
        <position position="1"/>
    </location>
</feature>
<dbReference type="Pfam" id="PF00989">
    <property type="entry name" value="PAS"/>
    <property type="match status" value="1"/>
</dbReference>
<evidence type="ECO:0000256" key="5">
    <source>
        <dbReference type="ARBA" id="ARBA00022737"/>
    </source>
</evidence>
<comment type="subcellular location">
    <subcellularLocation>
        <location evidence="2">Cytoplasm</location>
        <location evidence="2">Perinuclear region</location>
    </subcellularLocation>
    <subcellularLocation>
        <location evidence="1">Nucleus</location>
    </subcellularLocation>
</comment>
<dbReference type="PANTHER" id="PTHR11269">
    <property type="entry name" value="PERIOD CIRCADIAN PROTEIN"/>
    <property type="match status" value="1"/>
</dbReference>
<dbReference type="GO" id="GO:0032922">
    <property type="term" value="P:circadian regulation of gene expression"/>
    <property type="evidence" value="ECO:0007669"/>
    <property type="project" value="TreeGrafter"/>
</dbReference>
<dbReference type="FunFam" id="3.30.450.20:FF:000072">
    <property type="entry name" value="Period circadian protein"/>
    <property type="match status" value="1"/>
</dbReference>
<dbReference type="GO" id="GO:0048471">
    <property type="term" value="C:perinuclear region of cytoplasm"/>
    <property type="evidence" value="ECO:0007669"/>
    <property type="project" value="UniProtKB-SubCell"/>
</dbReference>
<evidence type="ECO:0000259" key="10">
    <source>
        <dbReference type="PROSITE" id="PS50112"/>
    </source>
</evidence>
<dbReference type="GO" id="GO:0000976">
    <property type="term" value="F:transcription cis-regulatory region binding"/>
    <property type="evidence" value="ECO:0007669"/>
    <property type="project" value="TreeGrafter"/>
</dbReference>
<proteinExistence type="evidence at transcript level"/>
<protein>
    <recommendedName>
        <fullName evidence="8">Period circadian protein</fullName>
    </recommendedName>
</protein>
<feature type="compositionally biased region" description="Polar residues" evidence="9">
    <location>
        <begin position="560"/>
        <end position="572"/>
    </location>
</feature>
<feature type="compositionally biased region" description="Basic and acidic residues" evidence="9">
    <location>
        <begin position="686"/>
        <end position="701"/>
    </location>
</feature>
<dbReference type="FunFam" id="3.30.450.20:FF:000066">
    <property type="entry name" value="Period circadian protein"/>
    <property type="match status" value="1"/>
</dbReference>
<dbReference type="Gene3D" id="3.30.450.20">
    <property type="entry name" value="PAS domain"/>
    <property type="match status" value="2"/>
</dbReference>
<dbReference type="GO" id="GO:0005634">
    <property type="term" value="C:nucleus"/>
    <property type="evidence" value="ECO:0007669"/>
    <property type="project" value="UniProtKB-SubCell"/>
</dbReference>
<evidence type="ECO:0000256" key="6">
    <source>
        <dbReference type="ARBA" id="ARBA00023108"/>
    </source>
</evidence>
<dbReference type="InterPro" id="IPR050760">
    <property type="entry name" value="Period_circadian_regulator"/>
</dbReference>
<evidence type="ECO:0000313" key="11">
    <source>
        <dbReference type="EMBL" id="JAI15562.1"/>
    </source>
</evidence>
<dbReference type="CDD" id="cd00130">
    <property type="entry name" value="PAS"/>
    <property type="match status" value="2"/>
</dbReference>
<dbReference type="InterPro" id="IPR035965">
    <property type="entry name" value="PAS-like_dom_sf"/>
</dbReference>
<accession>A0A0K8TMG7</accession>
<organism evidence="11">
    <name type="scientific">Tabanus bromius</name>
    <name type="common">Band-eyed brown horse fly</name>
    <dbReference type="NCBI Taxonomy" id="304241"/>
    <lineage>
        <taxon>Eukaryota</taxon>
        <taxon>Metazoa</taxon>
        <taxon>Ecdysozoa</taxon>
        <taxon>Arthropoda</taxon>
        <taxon>Hexapoda</taxon>
        <taxon>Insecta</taxon>
        <taxon>Pterygota</taxon>
        <taxon>Neoptera</taxon>
        <taxon>Endopterygota</taxon>
        <taxon>Diptera</taxon>
        <taxon>Brachycera</taxon>
        <taxon>Tabanomorpha</taxon>
        <taxon>Tabanoidea</taxon>
        <taxon>Tabanidae</taxon>
        <taxon>Tabanus</taxon>
    </lineage>
</organism>
<dbReference type="GO" id="GO:0043153">
    <property type="term" value="P:entrainment of circadian clock by photoperiod"/>
    <property type="evidence" value="ECO:0007669"/>
    <property type="project" value="TreeGrafter"/>
</dbReference>
<dbReference type="SUPFAM" id="SSF55785">
    <property type="entry name" value="PYP-like sensor domain (PAS domain)"/>
    <property type="match status" value="2"/>
</dbReference>
<keyword evidence="6" id="KW-0090">Biological rhythms</keyword>
<dbReference type="PROSITE" id="PS50112">
    <property type="entry name" value="PAS"/>
    <property type="match status" value="2"/>
</dbReference>
<dbReference type="PANTHER" id="PTHR11269:SF16">
    <property type="entry name" value="PERIOD CIRCADIAN PROTEIN"/>
    <property type="match status" value="1"/>
</dbReference>
<reference evidence="11" key="1">
    <citation type="journal article" date="2015" name="Insect Biochem. Mol. Biol.">
        <title>An insight into the sialome of the horse fly, Tabanus bromius.</title>
        <authorList>
            <person name="Ribeiro J.M."/>
            <person name="Kazimirova M."/>
            <person name="Takac P."/>
            <person name="Andersen J.F."/>
            <person name="Francischetti I.M."/>
        </authorList>
    </citation>
    <scope>NUCLEOTIDE SEQUENCE</scope>
</reference>
<feature type="region of interest" description="Disordered" evidence="9">
    <location>
        <begin position="553"/>
        <end position="572"/>
    </location>
</feature>
<evidence type="ECO:0000256" key="1">
    <source>
        <dbReference type="ARBA" id="ARBA00004123"/>
    </source>
</evidence>
<evidence type="ECO:0000256" key="9">
    <source>
        <dbReference type="SAM" id="MobiDB-lite"/>
    </source>
</evidence>
<keyword evidence="7" id="KW-0539">Nucleus</keyword>
<dbReference type="EMBL" id="GDAI01002041">
    <property type="protein sequence ID" value="JAI15562.1"/>
    <property type="molecule type" value="mRNA"/>
</dbReference>
<feature type="domain" description="PAS" evidence="10">
    <location>
        <begin position="353"/>
        <end position="404"/>
    </location>
</feature>
<dbReference type="Gene3D" id="1.20.5.770">
    <property type="entry name" value="Single helix bin"/>
    <property type="match status" value="1"/>
</dbReference>
<dbReference type="AlphaFoldDB" id="A0A0K8TMG7"/>
<feature type="region of interest" description="Disordered" evidence="9">
    <location>
        <begin position="1"/>
        <end position="165"/>
    </location>
</feature>
<feature type="region of interest" description="Disordered" evidence="9">
    <location>
        <begin position="682"/>
        <end position="735"/>
    </location>
</feature>
<feature type="region of interest" description="Disordered" evidence="9">
    <location>
        <begin position="597"/>
        <end position="619"/>
    </location>
</feature>
<feature type="compositionally biased region" description="Polar residues" evidence="9">
    <location>
        <begin position="1"/>
        <end position="12"/>
    </location>
</feature>
<dbReference type="InterPro" id="IPR013767">
    <property type="entry name" value="PAS_fold"/>
</dbReference>
<evidence type="ECO:0000256" key="7">
    <source>
        <dbReference type="ARBA" id="ARBA00023242"/>
    </source>
</evidence>
<dbReference type="Pfam" id="PF14598">
    <property type="entry name" value="PAS_11"/>
    <property type="match status" value="1"/>
</dbReference>
<sequence>EATDSSTHNTKISDSAYSNSCSNSQSQRSGSSKSRLSGSNSSGSSGYGGKPSTQSSSDIAAQFPPKRLKDKDRKKKKLKSQSVSNVPDATETALEDDVTATEKDNNITEIISDGTVQRESTESHHGFPTMSTTAEPELPPPLPISKRAFSQDCSDEISSPTPSNLNIERVLESTSMTKGEGDSKADKLKEDGFCCVVSMHDGVVLFTTSSITDTLGFPRDMWLGRSFLDFVHPKDRPTFASQITSGIAIPISEPKGTYQKDARTSLCVMLRRYRGLRTDGYGITGKTVTYKPFRLVLNFRESSEEATPGISNSLVPTSASILLVICATPIRSVYKSPGEILAHRGPKFSTRHSSTGILTHVDVAAVSAFGYLPQDIIGRPIMDFYHPEDLQMLKGVYEVVIKKGQAAGAPFSSMAYRFLIQNGCYVTLETEWTSFINPWARKLEFIIGHHRILKGPDNINIFAGGPEPLKLSEEVRKKGQMYREEILRLLAEPVSRPSDTVKQEVSKRCHALASFMENLMDEVTRNDLKLDLPQESELTISERDSVMLGEISPHHDYYDSKSSTETPPSYNQLNYNENLQRFFNSKPITIASDESLKVDQSDNDGGGGPRNSLSPVQCFEDCGGSGSAGNLSSGSNIQMESITNTSNTGTGTSSECFQPPKLTEALLNKHNDDMEKIMLKKHREQRGRAGEKLKKASEKTQDYQQPHGVKRSGSHSWDGEAHKTTKHHHIDIETQKDPVQDTHHVKPLFPLDAMGTIGTQYTSQSVARNVELWPPFSVSLTTVQASNTVTSNHFATPTGIFPAVYYIPTTRTSKSTRDHEALAPSTSYSVQYMTGVMYPHPSIFYPHPTVMYQPMSIQAVSTSVDLPEQLISSHFQSQDAELTGGQSYCKNFGTVVRPQTPVQFQRPSSLATSVKAEPGSNMV</sequence>
<evidence type="ECO:0000256" key="4">
    <source>
        <dbReference type="ARBA" id="ARBA00022553"/>
    </source>
</evidence>
<dbReference type="GO" id="GO:0001222">
    <property type="term" value="F:transcription corepressor binding"/>
    <property type="evidence" value="ECO:0007669"/>
    <property type="project" value="TreeGrafter"/>
</dbReference>
<evidence type="ECO:0000256" key="2">
    <source>
        <dbReference type="ARBA" id="ARBA00004556"/>
    </source>
</evidence>
<name>A0A0K8TMG7_TABBR</name>
<dbReference type="InterPro" id="IPR000014">
    <property type="entry name" value="PAS"/>
</dbReference>
<dbReference type="GO" id="GO:0000122">
    <property type="term" value="P:negative regulation of transcription by RNA polymerase II"/>
    <property type="evidence" value="ECO:0007669"/>
    <property type="project" value="TreeGrafter"/>
</dbReference>